<comment type="caution">
    <text evidence="1">The sequence shown here is derived from an EMBL/GenBank/DDBJ whole genome shotgun (WGS) entry which is preliminary data.</text>
</comment>
<proteinExistence type="predicted"/>
<accession>A0AAW5R3A9</accession>
<reference evidence="1 2" key="1">
    <citation type="submission" date="2022-04" db="EMBL/GenBank/DDBJ databases">
        <authorList>
            <person name="Ye Y.-Q."/>
            <person name="Du Z.-J."/>
        </authorList>
    </citation>
    <scope>NUCLEOTIDE SEQUENCE [LARGE SCALE GENOMIC DNA]</scope>
    <source>
        <strain evidence="1 2">A6E488</strain>
    </source>
</reference>
<dbReference type="PIRSF" id="PIRSF035865">
    <property type="entry name" value="UCP035865"/>
    <property type="match status" value="1"/>
</dbReference>
<dbReference type="Pfam" id="PF10098">
    <property type="entry name" value="DUF2336"/>
    <property type="match status" value="1"/>
</dbReference>
<dbReference type="InterPro" id="IPR014598">
    <property type="entry name" value="UCP035865"/>
</dbReference>
<dbReference type="Proteomes" id="UP001320898">
    <property type="component" value="Unassembled WGS sequence"/>
</dbReference>
<evidence type="ECO:0000313" key="2">
    <source>
        <dbReference type="Proteomes" id="UP001320898"/>
    </source>
</evidence>
<evidence type="ECO:0000313" key="1">
    <source>
        <dbReference type="EMBL" id="MCT8974756.1"/>
    </source>
</evidence>
<keyword evidence="2" id="KW-1185">Reference proteome</keyword>
<dbReference type="InterPro" id="IPR019285">
    <property type="entry name" value="DUF2336"/>
</dbReference>
<dbReference type="RefSeq" id="WP_261618342.1">
    <property type="nucleotide sequence ID" value="NZ_JALIDZ010000014.1"/>
</dbReference>
<dbReference type="EMBL" id="JALIDZ010000014">
    <property type="protein sequence ID" value="MCT8974756.1"/>
    <property type="molecule type" value="Genomic_DNA"/>
</dbReference>
<sequence>MLVRVYLETPLDERNRADAIIALTAILDDPSARVRRVMAEGLADAPAAPPVVIRALAEDQADIAAIILSRSPVLRESELVDIVGGGYERARVAIATRPQVSVGLAAAIAEVGGPEACVALLDNPGASVTMTALRRMVDRHRHDATVRNALLERSELPVTLRQKLIDGLSDALGELVAFHDWMPPERAKKVMADARDRAVIDLAMTCEGARLRSLVDMLVSERRMTPALMIRALCLGNVQFVEEALSILSGTPVKRVLALLDDHSGRGLAALYRRAKLPAASLPALRAVVAVLREDAPDGSLRGQVRMGQRMLERALTLHQSFTKGEVDEFFALIGRLAAEAAREEARSEAGGYFRAA</sequence>
<organism evidence="1 2">
    <name type="scientific">Microbaculum marinisediminis</name>
    <dbReference type="NCBI Taxonomy" id="2931392"/>
    <lineage>
        <taxon>Bacteria</taxon>
        <taxon>Pseudomonadati</taxon>
        <taxon>Pseudomonadota</taxon>
        <taxon>Alphaproteobacteria</taxon>
        <taxon>Hyphomicrobiales</taxon>
        <taxon>Tepidamorphaceae</taxon>
        <taxon>Microbaculum</taxon>
    </lineage>
</organism>
<dbReference type="AlphaFoldDB" id="A0AAW5R3A9"/>
<name>A0AAW5R3A9_9HYPH</name>
<protein>
    <submittedName>
        <fullName evidence="1">DUF2336 domain-containing protein</fullName>
    </submittedName>
</protein>
<gene>
    <name evidence="1" type="ORF">MUB46_23105</name>
</gene>